<dbReference type="GO" id="GO:0009055">
    <property type="term" value="F:electron transfer activity"/>
    <property type="evidence" value="ECO:0007669"/>
    <property type="project" value="InterPro"/>
</dbReference>
<evidence type="ECO:0000256" key="10">
    <source>
        <dbReference type="ARBA" id="ARBA00023004"/>
    </source>
</evidence>
<dbReference type="eggNOG" id="COG3038">
    <property type="taxonomic scope" value="Bacteria"/>
</dbReference>
<feature type="transmembrane region" description="Helical" evidence="13">
    <location>
        <begin position="89"/>
        <end position="113"/>
    </location>
</feature>
<gene>
    <name evidence="16" type="ORF">JMM60_06540</name>
    <name evidence="15" type="ORF">NHU_01215</name>
</gene>
<name>A0A0D6B0H3_RHOSU</name>
<evidence type="ECO:0000256" key="5">
    <source>
        <dbReference type="ARBA" id="ARBA00022617"/>
    </source>
</evidence>
<dbReference type="PATRIC" id="fig|35806.4.peg.1252"/>
<dbReference type="Proteomes" id="UP000064912">
    <property type="component" value="Chromosome"/>
</dbReference>
<keyword evidence="9 13" id="KW-1133">Transmembrane helix</keyword>
<keyword evidence="18" id="KW-1185">Reference proteome</keyword>
<dbReference type="PANTHER" id="PTHR30529:SF3">
    <property type="entry name" value="CYTOCHROME B561 HOMOLOG 1"/>
    <property type="match status" value="1"/>
</dbReference>
<dbReference type="PANTHER" id="PTHR30529">
    <property type="entry name" value="CYTOCHROME B561"/>
    <property type="match status" value="1"/>
</dbReference>
<feature type="transmembrane region" description="Helical" evidence="13">
    <location>
        <begin position="12"/>
        <end position="35"/>
    </location>
</feature>
<dbReference type="Proteomes" id="UP000604473">
    <property type="component" value="Unassembled WGS sequence"/>
</dbReference>
<evidence type="ECO:0000256" key="4">
    <source>
        <dbReference type="ARBA" id="ARBA00022475"/>
    </source>
</evidence>
<evidence type="ECO:0000313" key="18">
    <source>
        <dbReference type="Proteomes" id="UP000604473"/>
    </source>
</evidence>
<keyword evidence="7" id="KW-0479">Metal-binding</keyword>
<keyword evidence="3" id="KW-0813">Transport</keyword>
<reference evidence="15 17" key="1">
    <citation type="submission" date="2015-02" db="EMBL/GenBank/DDBJ databases">
        <title>Genome sequene of Rhodovulum sulfidophilum DSM 2351.</title>
        <authorList>
            <person name="Nagao N."/>
        </authorList>
    </citation>
    <scope>NUCLEOTIDE SEQUENCE [LARGE SCALE GENOMIC DNA]</scope>
    <source>
        <strain evidence="15 17">DSM 2351</strain>
    </source>
</reference>
<dbReference type="KEGG" id="rsu:NHU_01215"/>
<feature type="transmembrane region" description="Helical" evidence="13">
    <location>
        <begin position="47"/>
        <end position="68"/>
    </location>
</feature>
<dbReference type="RefSeq" id="WP_060834217.1">
    <property type="nucleotide sequence ID" value="NZ_JAKCFD010000297.1"/>
</dbReference>
<dbReference type="GO" id="GO:0020037">
    <property type="term" value="F:heme binding"/>
    <property type="evidence" value="ECO:0007669"/>
    <property type="project" value="TreeGrafter"/>
</dbReference>
<feature type="transmembrane region" description="Helical" evidence="13">
    <location>
        <begin position="125"/>
        <end position="148"/>
    </location>
</feature>
<accession>A0A0D6B0H3</accession>
<keyword evidence="8" id="KW-0249">Electron transport</keyword>
<dbReference type="InterPro" id="IPR016174">
    <property type="entry name" value="Di-haem_cyt_TM"/>
</dbReference>
<keyword evidence="10" id="KW-0408">Iron</keyword>
<dbReference type="InterPro" id="IPR052168">
    <property type="entry name" value="Cytochrome_b561_oxidase"/>
</dbReference>
<protein>
    <submittedName>
        <fullName evidence="16">Cytochrome b/b6 domain-containing protein</fullName>
    </submittedName>
    <submittedName>
        <fullName evidence="15">Putative cytochrome b562</fullName>
    </submittedName>
</protein>
<keyword evidence="5" id="KW-0349">Heme</keyword>
<evidence type="ECO:0000256" key="3">
    <source>
        <dbReference type="ARBA" id="ARBA00022448"/>
    </source>
</evidence>
<evidence type="ECO:0000313" key="15">
    <source>
        <dbReference type="EMBL" id="BAQ68375.1"/>
    </source>
</evidence>
<dbReference type="SUPFAM" id="SSF81342">
    <property type="entry name" value="Transmembrane di-heme cytochromes"/>
    <property type="match status" value="1"/>
</dbReference>
<organism evidence="15 17">
    <name type="scientific">Rhodovulum sulfidophilum</name>
    <name type="common">Rhodobacter sulfidophilus</name>
    <dbReference type="NCBI Taxonomy" id="35806"/>
    <lineage>
        <taxon>Bacteria</taxon>
        <taxon>Pseudomonadati</taxon>
        <taxon>Pseudomonadota</taxon>
        <taxon>Alphaproteobacteria</taxon>
        <taxon>Rhodobacterales</taxon>
        <taxon>Paracoccaceae</taxon>
        <taxon>Rhodovulum</taxon>
    </lineage>
</organism>
<keyword evidence="11 13" id="KW-0472">Membrane</keyword>
<comment type="cofactor">
    <cofactor evidence="1">
        <name>heme b</name>
        <dbReference type="ChEBI" id="CHEBI:60344"/>
    </cofactor>
</comment>
<evidence type="ECO:0000256" key="11">
    <source>
        <dbReference type="ARBA" id="ARBA00023136"/>
    </source>
</evidence>
<evidence type="ECO:0000256" key="12">
    <source>
        <dbReference type="ARBA" id="ARBA00037975"/>
    </source>
</evidence>
<dbReference type="InterPro" id="IPR011577">
    <property type="entry name" value="Cyt_b561_bac/Ni-Hgenase"/>
</dbReference>
<dbReference type="GO" id="GO:0046872">
    <property type="term" value="F:metal ion binding"/>
    <property type="evidence" value="ECO:0007669"/>
    <property type="project" value="UniProtKB-KW"/>
</dbReference>
<comment type="subcellular location">
    <subcellularLocation>
        <location evidence="2">Cell membrane</location>
        <topology evidence="2">Multi-pass membrane protein</topology>
    </subcellularLocation>
</comment>
<comment type="similarity">
    <text evidence="12">Belongs to the cytochrome b561 family.</text>
</comment>
<dbReference type="AlphaFoldDB" id="A0A0D6B0H3"/>
<evidence type="ECO:0000256" key="2">
    <source>
        <dbReference type="ARBA" id="ARBA00004651"/>
    </source>
</evidence>
<keyword evidence="4" id="KW-1003">Cell membrane</keyword>
<reference evidence="16 18" key="2">
    <citation type="submission" date="2021-01" db="EMBL/GenBank/DDBJ databases">
        <title>Draft genomes of Rhodovulum sulfidophilum.</title>
        <authorList>
            <person name="Guzman M.S."/>
        </authorList>
    </citation>
    <scope>NUCLEOTIDE SEQUENCE [LARGE SCALE GENOMIC DNA]</scope>
    <source>
        <strain evidence="16 18">AB35</strain>
    </source>
</reference>
<evidence type="ECO:0000256" key="7">
    <source>
        <dbReference type="ARBA" id="ARBA00022723"/>
    </source>
</evidence>
<dbReference type="GO" id="GO:0005886">
    <property type="term" value="C:plasma membrane"/>
    <property type="evidence" value="ECO:0007669"/>
    <property type="project" value="UniProtKB-SubCell"/>
</dbReference>
<feature type="domain" description="Cytochrome b561 bacterial/Ni-hydrogenase" evidence="14">
    <location>
        <begin position="6"/>
        <end position="159"/>
    </location>
</feature>
<dbReference type="EMBL" id="JAESJJ010000005">
    <property type="protein sequence ID" value="MBL3608466.1"/>
    <property type="molecule type" value="Genomic_DNA"/>
</dbReference>
<sequence>MSVTGYSRMQIRLHWVVFGLVVVQFLFAGGIGQAFGHYIETGEKGVTLLVALHILLGLAILVLAFWRLGLRFLHGVPAPDPSHTPAQVMLARVIHGALYLLMVALPASGMLAWSLGSDLAAGVHAAFRVILVLLLLLHVAAALMGQYIKKDGTLTRMLRPEG</sequence>
<dbReference type="Pfam" id="PF01292">
    <property type="entry name" value="Ni_hydr_CYTB"/>
    <property type="match status" value="1"/>
</dbReference>
<proteinExistence type="inferred from homology"/>
<dbReference type="GO" id="GO:0022904">
    <property type="term" value="P:respiratory electron transport chain"/>
    <property type="evidence" value="ECO:0007669"/>
    <property type="project" value="InterPro"/>
</dbReference>
<evidence type="ECO:0000313" key="16">
    <source>
        <dbReference type="EMBL" id="MBL3608466.1"/>
    </source>
</evidence>
<keyword evidence="6 13" id="KW-0812">Transmembrane</keyword>
<evidence type="ECO:0000256" key="9">
    <source>
        <dbReference type="ARBA" id="ARBA00022989"/>
    </source>
</evidence>
<dbReference type="EMBL" id="AP014800">
    <property type="protein sequence ID" value="BAQ68375.1"/>
    <property type="molecule type" value="Genomic_DNA"/>
</dbReference>
<evidence type="ECO:0000259" key="14">
    <source>
        <dbReference type="Pfam" id="PF01292"/>
    </source>
</evidence>
<evidence type="ECO:0000256" key="8">
    <source>
        <dbReference type="ARBA" id="ARBA00022982"/>
    </source>
</evidence>
<evidence type="ECO:0000256" key="6">
    <source>
        <dbReference type="ARBA" id="ARBA00022692"/>
    </source>
</evidence>
<evidence type="ECO:0000313" key="17">
    <source>
        <dbReference type="Proteomes" id="UP000064912"/>
    </source>
</evidence>
<evidence type="ECO:0000256" key="13">
    <source>
        <dbReference type="SAM" id="Phobius"/>
    </source>
</evidence>
<evidence type="ECO:0000256" key="1">
    <source>
        <dbReference type="ARBA" id="ARBA00001970"/>
    </source>
</evidence>